<proteinExistence type="predicted"/>
<dbReference type="EMBL" id="BTSX01000005">
    <property type="protein sequence ID" value="GMT00898.1"/>
    <property type="molecule type" value="Genomic_DNA"/>
</dbReference>
<evidence type="ECO:0000313" key="2">
    <source>
        <dbReference type="Proteomes" id="UP001432027"/>
    </source>
</evidence>
<dbReference type="AlphaFoldDB" id="A0AAV5U345"/>
<feature type="non-terminal residue" evidence="1">
    <location>
        <position position="1"/>
    </location>
</feature>
<gene>
    <name evidence="1" type="ORF">PENTCL1PPCAC_23072</name>
</gene>
<sequence length="146" mass="17300">PDRSLLSRSLHVRRRGLLYYLEDTDNSYFMESSISNLIDYYKKTQTALPSSSIVKLKRGIWRSQWSMNHDDIHIIKKLGQRNSLEETYMAKFICERRPFMDQQAVVAMTLTSEANRVQRLTFLTEARMMRKLVHPNFVNISHESDR</sequence>
<dbReference type="Proteomes" id="UP001432027">
    <property type="component" value="Unassembled WGS sequence"/>
</dbReference>
<evidence type="ECO:0008006" key="3">
    <source>
        <dbReference type="Google" id="ProtNLM"/>
    </source>
</evidence>
<protein>
    <recommendedName>
        <fullName evidence="3">Tyrosine kinase</fullName>
    </recommendedName>
</protein>
<accession>A0AAV5U345</accession>
<evidence type="ECO:0000313" key="1">
    <source>
        <dbReference type="EMBL" id="GMT00898.1"/>
    </source>
</evidence>
<reference evidence="1" key="1">
    <citation type="submission" date="2023-10" db="EMBL/GenBank/DDBJ databases">
        <title>Genome assembly of Pristionchus species.</title>
        <authorList>
            <person name="Yoshida K."/>
            <person name="Sommer R.J."/>
        </authorList>
    </citation>
    <scope>NUCLEOTIDE SEQUENCE</scope>
    <source>
        <strain evidence="1">RS0144</strain>
    </source>
</reference>
<keyword evidence="2" id="KW-1185">Reference proteome</keyword>
<dbReference type="Gene3D" id="3.30.200.20">
    <property type="entry name" value="Phosphorylase Kinase, domain 1"/>
    <property type="match status" value="1"/>
</dbReference>
<organism evidence="1 2">
    <name type="scientific">Pristionchus entomophagus</name>
    <dbReference type="NCBI Taxonomy" id="358040"/>
    <lineage>
        <taxon>Eukaryota</taxon>
        <taxon>Metazoa</taxon>
        <taxon>Ecdysozoa</taxon>
        <taxon>Nematoda</taxon>
        <taxon>Chromadorea</taxon>
        <taxon>Rhabditida</taxon>
        <taxon>Rhabditina</taxon>
        <taxon>Diplogasteromorpha</taxon>
        <taxon>Diplogasteroidea</taxon>
        <taxon>Neodiplogasteridae</taxon>
        <taxon>Pristionchus</taxon>
    </lineage>
</organism>
<comment type="caution">
    <text evidence="1">The sequence shown here is derived from an EMBL/GenBank/DDBJ whole genome shotgun (WGS) entry which is preliminary data.</text>
</comment>
<name>A0AAV5U345_9BILA</name>